<dbReference type="Proteomes" id="UP000317933">
    <property type="component" value="Unassembled WGS sequence"/>
</dbReference>
<sequence length="102" mass="11009">MTVDDDFEADFLKQRLTELHRTHAGEATLIDAILNTLDYQKTAVHAEFQVRGMVIALGYTLSQKGAAGLPGLEAWLGQFVKDGALSAEQAAAFIAQAQAIYA</sequence>
<name>A0A502HVG7_9PSED</name>
<dbReference type="EMBL" id="RCZE01000006">
    <property type="protein sequence ID" value="TPG77356.1"/>
    <property type="molecule type" value="Genomic_DNA"/>
</dbReference>
<protein>
    <submittedName>
        <fullName evidence="1">Uncharacterized protein</fullName>
    </submittedName>
</protein>
<comment type="caution">
    <text evidence="1">The sequence shown here is derived from an EMBL/GenBank/DDBJ whole genome shotgun (WGS) entry which is preliminary data.</text>
</comment>
<organism evidence="1 2">
    <name type="scientific">Pseudomonas arsenicoxydans</name>
    <dbReference type="NCBI Taxonomy" id="702115"/>
    <lineage>
        <taxon>Bacteria</taxon>
        <taxon>Pseudomonadati</taxon>
        <taxon>Pseudomonadota</taxon>
        <taxon>Gammaproteobacteria</taxon>
        <taxon>Pseudomonadales</taxon>
        <taxon>Pseudomonadaceae</taxon>
        <taxon>Pseudomonas</taxon>
    </lineage>
</organism>
<reference evidence="1 2" key="1">
    <citation type="journal article" date="2019" name="Environ. Microbiol.">
        <title>Species interactions and distinct microbial communities in high Arctic permafrost affected cryosols are associated with the CH4 and CO2 gas fluxes.</title>
        <authorList>
            <person name="Altshuler I."/>
            <person name="Hamel J."/>
            <person name="Turney S."/>
            <person name="Magnuson E."/>
            <person name="Levesque R."/>
            <person name="Greer C."/>
            <person name="Whyte L.G."/>
        </authorList>
    </citation>
    <scope>NUCLEOTIDE SEQUENCE [LARGE SCALE GENOMIC DNA]</scope>
    <source>
        <strain evidence="1 2">E3</strain>
    </source>
</reference>
<evidence type="ECO:0000313" key="1">
    <source>
        <dbReference type="EMBL" id="TPG77356.1"/>
    </source>
</evidence>
<evidence type="ECO:0000313" key="2">
    <source>
        <dbReference type="Proteomes" id="UP000317933"/>
    </source>
</evidence>
<dbReference type="RefSeq" id="WP_140668097.1">
    <property type="nucleotide sequence ID" value="NZ_RCZE01000006.1"/>
</dbReference>
<accession>A0A502HVG7</accession>
<proteinExistence type="predicted"/>
<dbReference type="AlphaFoldDB" id="A0A502HVG7"/>
<gene>
    <name evidence="1" type="ORF">EAH78_14255</name>
</gene>